<proteinExistence type="predicted"/>
<protein>
    <submittedName>
        <fullName evidence="1">Uncharacterized protein</fullName>
    </submittedName>
</protein>
<sequence length="96" mass="10155">MRVAPSFRTPAALQATPPSAAEAPNSFVLRHLCAVPLESAICLPLEDEGKVELVPGGAFGDDKGVRISYVAALSTLQDEIEKIKEATTLLKPRVAV</sequence>
<reference evidence="1" key="1">
    <citation type="submission" date="2023-07" db="EMBL/GenBank/DDBJ databases">
        <title>A chromosome-level genome assembly of Lolium multiflorum.</title>
        <authorList>
            <person name="Chen Y."/>
            <person name="Copetti D."/>
            <person name="Kolliker R."/>
            <person name="Studer B."/>
        </authorList>
    </citation>
    <scope>NUCLEOTIDE SEQUENCE</scope>
    <source>
        <strain evidence="1">02402/16</strain>
        <tissue evidence="1">Leaf</tissue>
    </source>
</reference>
<dbReference type="InterPro" id="IPR015422">
    <property type="entry name" value="PyrdxlP-dep_Trfase_small"/>
</dbReference>
<evidence type="ECO:0000313" key="2">
    <source>
        <dbReference type="Proteomes" id="UP001231189"/>
    </source>
</evidence>
<dbReference type="Gene3D" id="3.90.1150.10">
    <property type="entry name" value="Aspartate Aminotransferase, domain 1"/>
    <property type="match status" value="1"/>
</dbReference>
<dbReference type="AlphaFoldDB" id="A0AAD8RV09"/>
<name>A0AAD8RV09_LOLMU</name>
<gene>
    <name evidence="1" type="ORF">QYE76_006525</name>
</gene>
<comment type="caution">
    <text evidence="1">The sequence shown here is derived from an EMBL/GenBank/DDBJ whole genome shotgun (WGS) entry which is preliminary data.</text>
</comment>
<accession>A0AAD8RV09</accession>
<keyword evidence="2" id="KW-1185">Reference proteome</keyword>
<evidence type="ECO:0000313" key="1">
    <source>
        <dbReference type="EMBL" id="KAK1632210.1"/>
    </source>
</evidence>
<organism evidence="1 2">
    <name type="scientific">Lolium multiflorum</name>
    <name type="common">Italian ryegrass</name>
    <name type="synonym">Lolium perenne subsp. multiflorum</name>
    <dbReference type="NCBI Taxonomy" id="4521"/>
    <lineage>
        <taxon>Eukaryota</taxon>
        <taxon>Viridiplantae</taxon>
        <taxon>Streptophyta</taxon>
        <taxon>Embryophyta</taxon>
        <taxon>Tracheophyta</taxon>
        <taxon>Spermatophyta</taxon>
        <taxon>Magnoliopsida</taxon>
        <taxon>Liliopsida</taxon>
        <taxon>Poales</taxon>
        <taxon>Poaceae</taxon>
        <taxon>BOP clade</taxon>
        <taxon>Pooideae</taxon>
        <taxon>Poodae</taxon>
        <taxon>Poeae</taxon>
        <taxon>Poeae Chloroplast Group 2 (Poeae type)</taxon>
        <taxon>Loliodinae</taxon>
        <taxon>Loliinae</taxon>
        <taxon>Lolium</taxon>
    </lineage>
</organism>
<dbReference type="Proteomes" id="UP001231189">
    <property type="component" value="Unassembled WGS sequence"/>
</dbReference>
<dbReference type="EMBL" id="JAUUTY010000005">
    <property type="protein sequence ID" value="KAK1632210.1"/>
    <property type="molecule type" value="Genomic_DNA"/>
</dbReference>